<organism evidence="3 4">
    <name type="scientific">Plantactinospora sonchi</name>
    <dbReference type="NCBI Taxonomy" id="1544735"/>
    <lineage>
        <taxon>Bacteria</taxon>
        <taxon>Bacillati</taxon>
        <taxon>Actinomycetota</taxon>
        <taxon>Actinomycetes</taxon>
        <taxon>Micromonosporales</taxon>
        <taxon>Micromonosporaceae</taxon>
        <taxon>Plantactinospora</taxon>
    </lineage>
</organism>
<keyword evidence="2" id="KW-0812">Transmembrane</keyword>
<feature type="compositionally biased region" description="Basic and acidic residues" evidence="1">
    <location>
        <begin position="107"/>
        <end position="123"/>
    </location>
</feature>
<evidence type="ECO:0000256" key="1">
    <source>
        <dbReference type="SAM" id="MobiDB-lite"/>
    </source>
</evidence>
<feature type="region of interest" description="Disordered" evidence="1">
    <location>
        <begin position="99"/>
        <end position="123"/>
    </location>
</feature>
<evidence type="ECO:0000313" key="4">
    <source>
        <dbReference type="Proteomes" id="UP001332243"/>
    </source>
</evidence>
<evidence type="ECO:0008006" key="5">
    <source>
        <dbReference type="Google" id="ProtNLM"/>
    </source>
</evidence>
<feature type="transmembrane region" description="Helical" evidence="2">
    <location>
        <begin position="54"/>
        <end position="75"/>
    </location>
</feature>
<dbReference type="Proteomes" id="UP001332243">
    <property type="component" value="Unassembled WGS sequence"/>
</dbReference>
<dbReference type="EMBL" id="JAZGQK010000008">
    <property type="protein sequence ID" value="MEE6259107.1"/>
    <property type="molecule type" value="Genomic_DNA"/>
</dbReference>
<reference evidence="3 4" key="1">
    <citation type="submission" date="2024-01" db="EMBL/GenBank/DDBJ databases">
        <title>Genome insights into Plantactinospora sonchi sp. nov.</title>
        <authorList>
            <person name="Wang L."/>
        </authorList>
    </citation>
    <scope>NUCLEOTIDE SEQUENCE [LARGE SCALE GENOMIC DNA]</scope>
    <source>
        <strain evidence="3 4">NEAU-QY2</strain>
    </source>
</reference>
<proteinExistence type="predicted"/>
<keyword evidence="4" id="KW-1185">Reference proteome</keyword>
<keyword evidence="2" id="KW-0472">Membrane</keyword>
<sequence>MDDDRVQRIGPVDAGGSAPAGSGVGPRDWYRQGAGFLLGTATGSMFFNLFSNSIGYRGVALVALAGGLVALVGWLRRHAVQAPRAPLVRAAVPVFGGGRAGSSPSGREIRKVGPDDSARRRPDLLCEPPVSALIIRNLELDATVVASG</sequence>
<evidence type="ECO:0000256" key="2">
    <source>
        <dbReference type="SAM" id="Phobius"/>
    </source>
</evidence>
<comment type="caution">
    <text evidence="3">The sequence shown here is derived from an EMBL/GenBank/DDBJ whole genome shotgun (WGS) entry which is preliminary data.</text>
</comment>
<accession>A0ABU7RRI4</accession>
<evidence type="ECO:0000313" key="3">
    <source>
        <dbReference type="EMBL" id="MEE6259107.1"/>
    </source>
</evidence>
<name>A0ABU7RRI4_9ACTN</name>
<protein>
    <recommendedName>
        <fullName evidence="5">MFS transporter</fullName>
    </recommendedName>
</protein>
<dbReference type="RefSeq" id="WP_331214237.1">
    <property type="nucleotide sequence ID" value="NZ_JAZGQK010000008.1"/>
</dbReference>
<feature type="compositionally biased region" description="Low complexity" evidence="1">
    <location>
        <begin position="10"/>
        <end position="21"/>
    </location>
</feature>
<feature type="region of interest" description="Disordered" evidence="1">
    <location>
        <begin position="1"/>
        <end position="26"/>
    </location>
</feature>
<keyword evidence="2" id="KW-1133">Transmembrane helix</keyword>
<gene>
    <name evidence="3" type="ORF">V1633_11485</name>
</gene>